<sequence>MSNVYFKVIIEEIPRLLGLLDKNPVSPTFGSFDRNYWHYNISDFPCARYQEATLTLALLYVLNYEKNPYYNSEGILGFINGGVNFWRKIQRGNGSFDEWYPYEGSFVATAFSTYAISEVLLLLKDKIENFEEALRSVKKAVDFLSANVDYTACNQEAGAILTIYNYYLLSNEDRYKELAYKRLVSFYKLQKEEGWFPEYGGPDVGYLSLTIDYLAKLYEKSNWDIIREMMDKAIGFLYYFSHPDGSFGGEYGSRNTKYIIPSGIEFATSWNKKAGYIAFNLRKALSEKSTIGPYNLDDRYLAYIGYTYLQASLYYKEDLEIEGRERYIDKYFNQSGIWVFSNDNFYLVSNFKKGGVLKANFKNGYLLKDSGVVVKIRNKVYASSWLNPEEEVISEDRGYKVFRELKLLTFPKMSIIKNIFLRIFQSLFGRFNFVNKITKKLLRDILISKQKSSGVKFFRVIRVFDDKLEIEDVIISSEKISKVFCGMENPYIFIPSSRYFEIGDLNRYYHQFEVGSKRVTIRRVFNEKGKEEFSYKLD</sequence>
<dbReference type="Proteomes" id="UP000001733">
    <property type="component" value="Chromosome"/>
</dbReference>
<proteinExistence type="predicted"/>
<organism evidence="2 3">
    <name type="scientific">Dictyoglomus thermophilum (strain ATCC 35947 / DSM 3960 / H-6-12)</name>
    <dbReference type="NCBI Taxonomy" id="309799"/>
    <lineage>
        <taxon>Bacteria</taxon>
        <taxon>Pseudomonadati</taxon>
        <taxon>Dictyoglomota</taxon>
        <taxon>Dictyoglomia</taxon>
        <taxon>Dictyoglomales</taxon>
        <taxon>Dictyoglomaceae</taxon>
        <taxon>Dictyoglomus</taxon>
    </lineage>
</organism>
<evidence type="ECO:0000313" key="2">
    <source>
        <dbReference type="EMBL" id="ACI18530.1"/>
    </source>
</evidence>
<dbReference type="EMBL" id="CP001146">
    <property type="protein sequence ID" value="ACI18530.1"/>
    <property type="molecule type" value="Genomic_DNA"/>
</dbReference>
<dbReference type="PaxDb" id="309799-DICTH_0561"/>
<gene>
    <name evidence="2" type="ordered locus">DICTH_0561</name>
</gene>
<dbReference type="AlphaFoldDB" id="B5YD35"/>
<keyword evidence="3" id="KW-1185">Reference proteome</keyword>
<evidence type="ECO:0000313" key="3">
    <source>
        <dbReference type="Proteomes" id="UP000001733"/>
    </source>
</evidence>
<protein>
    <submittedName>
        <fullName evidence="2">Uncharacterized protein</fullName>
    </submittedName>
</protein>
<name>B5YD35_DICT6</name>
<dbReference type="SUPFAM" id="SSF48239">
    <property type="entry name" value="Terpenoid cyclases/Protein prenyltransferases"/>
    <property type="match status" value="1"/>
</dbReference>
<keyword evidence="1" id="KW-0175">Coiled coil</keyword>
<accession>B5YD35</accession>
<dbReference type="HOGENOM" id="CLU_504170_0_0_0"/>
<dbReference type="KEGG" id="dth:DICTH_0561"/>
<evidence type="ECO:0000256" key="1">
    <source>
        <dbReference type="SAM" id="Coils"/>
    </source>
</evidence>
<reference evidence="2 3" key="1">
    <citation type="journal article" date="2014" name="Genome Announc.">
        <title>Complete Genome Sequence of the Extreme Thermophile Dictyoglomus thermophilum H-6-12.</title>
        <authorList>
            <person name="Coil D.A."/>
            <person name="Badger J.H."/>
            <person name="Forberger H.C."/>
            <person name="Riggs F."/>
            <person name="Madupu R."/>
            <person name="Fedorova N."/>
            <person name="Ward N."/>
            <person name="Robb F.T."/>
            <person name="Eisen J.A."/>
        </authorList>
    </citation>
    <scope>NUCLEOTIDE SEQUENCE [LARGE SCALE GENOMIC DNA]</scope>
    <source>
        <strain evidence="3">ATCC 35947 / DSM 3960 / H-6-12</strain>
    </source>
</reference>
<dbReference type="STRING" id="309799.DICTH_0561"/>
<dbReference type="InterPro" id="IPR008930">
    <property type="entry name" value="Terpenoid_cyclase/PrenylTrfase"/>
</dbReference>
<feature type="coiled-coil region" evidence="1">
    <location>
        <begin position="120"/>
        <end position="147"/>
    </location>
</feature>
<dbReference type="eggNOG" id="COG0451">
    <property type="taxonomic scope" value="Bacteria"/>
</dbReference>
<dbReference type="RefSeq" id="WP_012547162.1">
    <property type="nucleotide sequence ID" value="NC_011297.1"/>
</dbReference>